<keyword evidence="6" id="KW-0472">Membrane</keyword>
<feature type="transmembrane region" description="Helical" evidence="6">
    <location>
        <begin position="394"/>
        <end position="416"/>
    </location>
</feature>
<gene>
    <name evidence="8" type="ORF">HK097_000270</name>
</gene>
<dbReference type="Gene3D" id="3.30.40.10">
    <property type="entry name" value="Zinc/RING finger domain, C3HC4 (zinc finger)"/>
    <property type="match status" value="1"/>
</dbReference>
<keyword evidence="9" id="KW-1185">Reference proteome</keyword>
<dbReference type="GO" id="GO:0008270">
    <property type="term" value="F:zinc ion binding"/>
    <property type="evidence" value="ECO:0007669"/>
    <property type="project" value="UniProtKB-KW"/>
</dbReference>
<evidence type="ECO:0000256" key="3">
    <source>
        <dbReference type="ARBA" id="ARBA00022771"/>
    </source>
</evidence>
<protein>
    <recommendedName>
        <fullName evidence="7">E3 ubiquitin-protein ligase RNF216 RING finger HC subclass domain-containing protein</fullName>
    </recommendedName>
</protein>
<comment type="caution">
    <text evidence="8">The sequence shown here is derived from an EMBL/GenBank/DDBJ whole genome shotgun (WGS) entry which is preliminary data.</text>
</comment>
<dbReference type="Proteomes" id="UP001212841">
    <property type="component" value="Unassembled WGS sequence"/>
</dbReference>
<keyword evidence="5" id="KW-0862">Zinc</keyword>
<evidence type="ECO:0000313" key="8">
    <source>
        <dbReference type="EMBL" id="KAJ3047058.1"/>
    </source>
</evidence>
<evidence type="ECO:0000256" key="4">
    <source>
        <dbReference type="ARBA" id="ARBA00022786"/>
    </source>
</evidence>
<evidence type="ECO:0000256" key="2">
    <source>
        <dbReference type="ARBA" id="ARBA00022723"/>
    </source>
</evidence>
<dbReference type="PANTHER" id="PTHR22770">
    <property type="entry name" value="UBIQUITIN CONJUGATING ENZYME 7 INTERACTING PROTEIN-RELATED"/>
    <property type="match status" value="1"/>
</dbReference>
<keyword evidence="3" id="KW-0863">Zinc-finger</keyword>
<name>A0AAD5WYY9_9FUNG</name>
<keyword evidence="2" id="KW-0479">Metal-binding</keyword>
<dbReference type="PANTHER" id="PTHR22770:SF47">
    <property type="entry name" value="E3 UBIQUITIN-PROTEIN LIGASE RNF216"/>
    <property type="match status" value="1"/>
</dbReference>
<sequence>METTTLSTSGDTNILHVFPDIDLNYVHNLRYPTTGRMRDLQTISDKVLSQGWYPKAPNGDPTSVEARNGYLTMLLDRFPDADISHLRNLILLHKTNTLYEVTDRLVKSAYPKRLTTRPLQPEECFRDEAYIKGCRTRLYNDFPKHWKSTIKAVMAENNNDYKSSHETLSTMPTNNWFSSAFSFFKRKEDWCREMYTLDLLLSVDSLTASHLHSQSLADTLLSHKLNKQEYISTGQSITCGCCYTDCAFEELVQCPEGHLFCMECLGRHVEEGLFGQGQLRGRPVVCIDPGGCGREFLWGELRRALKEDVAEAYEKAVAERELESAGLDLVRCPFCSYAEVLPPNPSHIQSALLHIQNIKPPRISLYRLGAAVLLTSVFWILIDNDTVPESPSDGTLPTRLAAAFTVFAVSLIPGWMSQQ</sequence>
<evidence type="ECO:0000259" key="7">
    <source>
        <dbReference type="Pfam" id="PF26191"/>
    </source>
</evidence>
<dbReference type="InterPro" id="IPR013083">
    <property type="entry name" value="Znf_RING/FYVE/PHD"/>
</dbReference>
<dbReference type="CDD" id="cd16630">
    <property type="entry name" value="RING-HC_RBR_RNF216"/>
    <property type="match status" value="1"/>
</dbReference>
<keyword evidence="6" id="KW-0812">Transmembrane</keyword>
<reference evidence="8" key="1">
    <citation type="submission" date="2020-05" db="EMBL/GenBank/DDBJ databases">
        <title>Phylogenomic resolution of chytrid fungi.</title>
        <authorList>
            <person name="Stajich J.E."/>
            <person name="Amses K."/>
            <person name="Simmons R."/>
            <person name="Seto K."/>
            <person name="Myers J."/>
            <person name="Bonds A."/>
            <person name="Quandt C.A."/>
            <person name="Barry K."/>
            <person name="Liu P."/>
            <person name="Grigoriev I."/>
            <person name="Longcore J.E."/>
            <person name="James T.Y."/>
        </authorList>
    </citation>
    <scope>NUCLEOTIDE SEQUENCE</scope>
    <source>
        <strain evidence="8">JEL0318</strain>
    </source>
</reference>
<comment type="pathway">
    <text evidence="1">Protein modification; protein ubiquitination.</text>
</comment>
<proteinExistence type="predicted"/>
<evidence type="ECO:0000256" key="1">
    <source>
        <dbReference type="ARBA" id="ARBA00004906"/>
    </source>
</evidence>
<dbReference type="InterPro" id="IPR047544">
    <property type="entry name" value="RING-HC_RBR_RNF216"/>
</dbReference>
<dbReference type="InterPro" id="IPR051628">
    <property type="entry name" value="LUBAC_E3_Ligases"/>
</dbReference>
<evidence type="ECO:0000256" key="5">
    <source>
        <dbReference type="ARBA" id="ARBA00022833"/>
    </source>
</evidence>
<dbReference type="Pfam" id="PF26191">
    <property type="entry name" value="RING-HC_RBR_RNF216"/>
    <property type="match status" value="1"/>
</dbReference>
<accession>A0AAD5WYY9</accession>
<evidence type="ECO:0000256" key="6">
    <source>
        <dbReference type="SAM" id="Phobius"/>
    </source>
</evidence>
<dbReference type="AlphaFoldDB" id="A0AAD5WYY9"/>
<keyword evidence="6" id="KW-1133">Transmembrane helix</keyword>
<organism evidence="8 9">
    <name type="scientific">Rhizophlyctis rosea</name>
    <dbReference type="NCBI Taxonomy" id="64517"/>
    <lineage>
        <taxon>Eukaryota</taxon>
        <taxon>Fungi</taxon>
        <taxon>Fungi incertae sedis</taxon>
        <taxon>Chytridiomycota</taxon>
        <taxon>Chytridiomycota incertae sedis</taxon>
        <taxon>Chytridiomycetes</taxon>
        <taxon>Rhizophlyctidales</taxon>
        <taxon>Rhizophlyctidaceae</taxon>
        <taxon>Rhizophlyctis</taxon>
    </lineage>
</organism>
<evidence type="ECO:0000313" key="9">
    <source>
        <dbReference type="Proteomes" id="UP001212841"/>
    </source>
</evidence>
<keyword evidence="4" id="KW-0833">Ubl conjugation pathway</keyword>
<feature type="domain" description="E3 ubiquitin-protein ligase RNF216 RING finger HC subclass" evidence="7">
    <location>
        <begin position="238"/>
        <end position="278"/>
    </location>
</feature>
<dbReference type="EMBL" id="JADGJD010001034">
    <property type="protein sequence ID" value="KAJ3047058.1"/>
    <property type="molecule type" value="Genomic_DNA"/>
</dbReference>
<feature type="transmembrane region" description="Helical" evidence="6">
    <location>
        <begin position="365"/>
        <end position="382"/>
    </location>
</feature>